<dbReference type="Pfam" id="PF03358">
    <property type="entry name" value="FMN_red"/>
    <property type="match status" value="1"/>
</dbReference>
<sequence>MPEVILVYFSAGDVTGKLMQAVESGLLAQNCQTRRYHIRGEDIVRGRFQDNDLFKDLVQCDGIIFGSPTYMGGPAAQFKAFADATSDLWSDQYLAGKLAAGVTSGTNLNGDQSMTLQYFATLASQHGMLWVSLDCPHDDANRSLNRLGTQLGVAAQTLTQDLHEMDRSTALALGERFGKLLNRWK</sequence>
<gene>
    <name evidence="4" type="ORF">MED297_19462</name>
</gene>
<dbReference type="GO" id="GO:0003955">
    <property type="term" value="F:NAD(P)H dehydrogenase (quinone) activity"/>
    <property type="evidence" value="ECO:0007669"/>
    <property type="project" value="TreeGrafter"/>
</dbReference>
<evidence type="ECO:0000256" key="2">
    <source>
        <dbReference type="ARBA" id="ARBA00022643"/>
    </source>
</evidence>
<dbReference type="Proteomes" id="UP000005953">
    <property type="component" value="Unassembled WGS sequence"/>
</dbReference>
<dbReference type="OrthoDB" id="9801479at2"/>
<reference evidence="4 5" key="1">
    <citation type="submission" date="2006-02" db="EMBL/GenBank/DDBJ databases">
        <authorList>
            <person name="Pinhassi J."/>
            <person name="Pedros-Alio C."/>
            <person name="Ferriera S."/>
            <person name="Johnson J."/>
            <person name="Kravitz S."/>
            <person name="Halpern A."/>
            <person name="Remington K."/>
            <person name="Beeson K."/>
            <person name="Tran B."/>
            <person name="Rogers Y.-H."/>
            <person name="Friedman R."/>
            <person name="Venter J.C."/>
        </authorList>
    </citation>
    <scope>NUCLEOTIDE SEQUENCE [LARGE SCALE GENOMIC DNA]</scope>
    <source>
        <strain evidence="4 5">MED297</strain>
    </source>
</reference>
<evidence type="ECO:0000313" key="5">
    <source>
        <dbReference type="Proteomes" id="UP000005953"/>
    </source>
</evidence>
<accession>A4B8Z7</accession>
<dbReference type="EMBL" id="AAOE01000001">
    <property type="protein sequence ID" value="EAR11098.1"/>
    <property type="molecule type" value="Genomic_DNA"/>
</dbReference>
<dbReference type="GO" id="GO:0010181">
    <property type="term" value="F:FMN binding"/>
    <property type="evidence" value="ECO:0007669"/>
    <property type="project" value="InterPro"/>
</dbReference>
<keyword evidence="5" id="KW-1185">Reference proteome</keyword>
<proteinExistence type="predicted"/>
<evidence type="ECO:0000256" key="1">
    <source>
        <dbReference type="ARBA" id="ARBA00022630"/>
    </source>
</evidence>
<evidence type="ECO:0000259" key="3">
    <source>
        <dbReference type="PROSITE" id="PS50902"/>
    </source>
</evidence>
<dbReference type="STRING" id="314283.MED297_19462"/>
<dbReference type="PANTHER" id="PTHR30546">
    <property type="entry name" value="FLAVODOXIN-RELATED PROTEIN WRBA-RELATED"/>
    <property type="match status" value="1"/>
</dbReference>
<evidence type="ECO:0000313" key="4">
    <source>
        <dbReference type="EMBL" id="EAR11098.1"/>
    </source>
</evidence>
<dbReference type="GO" id="GO:0016020">
    <property type="term" value="C:membrane"/>
    <property type="evidence" value="ECO:0007669"/>
    <property type="project" value="TreeGrafter"/>
</dbReference>
<dbReference type="SUPFAM" id="SSF52218">
    <property type="entry name" value="Flavoproteins"/>
    <property type="match status" value="1"/>
</dbReference>
<dbReference type="RefSeq" id="WP_008044512.1">
    <property type="nucleotide sequence ID" value="NZ_CH724151.1"/>
</dbReference>
<feature type="domain" description="Flavodoxin-like" evidence="3">
    <location>
        <begin position="4"/>
        <end position="181"/>
    </location>
</feature>
<dbReference type="PANTHER" id="PTHR30546:SF23">
    <property type="entry name" value="FLAVOPROTEIN-LIKE PROTEIN YCP4-RELATED"/>
    <property type="match status" value="1"/>
</dbReference>
<dbReference type="Gene3D" id="3.40.50.360">
    <property type="match status" value="1"/>
</dbReference>
<protein>
    <submittedName>
        <fullName evidence="4">Multimeric flavodoxin WrbA</fullName>
    </submittedName>
</protein>
<comment type="caution">
    <text evidence="4">The sequence shown here is derived from an EMBL/GenBank/DDBJ whole genome shotgun (WGS) entry which is preliminary data.</text>
</comment>
<organism evidence="4 5">
    <name type="scientific">Reinekea blandensis MED297</name>
    <dbReference type="NCBI Taxonomy" id="314283"/>
    <lineage>
        <taxon>Bacteria</taxon>
        <taxon>Pseudomonadati</taxon>
        <taxon>Pseudomonadota</taxon>
        <taxon>Gammaproteobacteria</taxon>
        <taxon>Oceanospirillales</taxon>
        <taxon>Saccharospirillaceae</taxon>
        <taxon>Reinekea</taxon>
    </lineage>
</organism>
<dbReference type="InterPro" id="IPR029039">
    <property type="entry name" value="Flavoprotein-like_sf"/>
</dbReference>
<dbReference type="PROSITE" id="PS50902">
    <property type="entry name" value="FLAVODOXIN_LIKE"/>
    <property type="match status" value="1"/>
</dbReference>
<keyword evidence="1" id="KW-0285">Flavoprotein</keyword>
<dbReference type="InterPro" id="IPR008254">
    <property type="entry name" value="Flavodoxin/NO_synth"/>
</dbReference>
<dbReference type="InterPro" id="IPR005025">
    <property type="entry name" value="FMN_Rdtase-like_dom"/>
</dbReference>
<keyword evidence="2" id="KW-0288">FMN</keyword>
<dbReference type="AlphaFoldDB" id="A4B8Z7"/>
<dbReference type="HOGENOM" id="CLU_051402_2_1_6"/>
<name>A4B8Z7_9GAMM</name>